<evidence type="ECO:0000256" key="1">
    <source>
        <dbReference type="SAM" id="MobiDB-lite"/>
    </source>
</evidence>
<comment type="caution">
    <text evidence="2">The sequence shown here is derived from an EMBL/GenBank/DDBJ whole genome shotgun (WGS) entry which is preliminary data.</text>
</comment>
<reference evidence="2" key="1">
    <citation type="submission" date="2019-06" db="EMBL/GenBank/DDBJ databases">
        <authorList>
            <person name="Zheng W."/>
        </authorList>
    </citation>
    <scope>NUCLEOTIDE SEQUENCE</scope>
    <source>
        <strain evidence="2">QDHG01</strain>
    </source>
</reference>
<keyword evidence="3" id="KW-1185">Reference proteome</keyword>
<name>A0A8J8NC91_HALGN</name>
<evidence type="ECO:0000313" key="2">
    <source>
        <dbReference type="EMBL" id="TNV72193.1"/>
    </source>
</evidence>
<gene>
    <name evidence="2" type="ORF">FGO68_gene903</name>
</gene>
<dbReference type="EMBL" id="RRYP01023693">
    <property type="protein sequence ID" value="TNV72193.1"/>
    <property type="molecule type" value="Genomic_DNA"/>
</dbReference>
<evidence type="ECO:0000313" key="3">
    <source>
        <dbReference type="Proteomes" id="UP000785679"/>
    </source>
</evidence>
<proteinExistence type="predicted"/>
<dbReference type="Proteomes" id="UP000785679">
    <property type="component" value="Unassembled WGS sequence"/>
</dbReference>
<sequence>MENQPDNQANMQQQRPQVVVQQQLPQNYPQMQVPAHIIYPAANQLPQVMPSQNPQYVSNHPPPLRPP</sequence>
<organism evidence="2 3">
    <name type="scientific">Halteria grandinella</name>
    <dbReference type="NCBI Taxonomy" id="5974"/>
    <lineage>
        <taxon>Eukaryota</taxon>
        <taxon>Sar</taxon>
        <taxon>Alveolata</taxon>
        <taxon>Ciliophora</taxon>
        <taxon>Intramacronucleata</taxon>
        <taxon>Spirotrichea</taxon>
        <taxon>Stichotrichia</taxon>
        <taxon>Sporadotrichida</taxon>
        <taxon>Halteriidae</taxon>
        <taxon>Halteria</taxon>
    </lineage>
</organism>
<feature type="compositionally biased region" description="Polar residues" evidence="1">
    <location>
        <begin position="48"/>
        <end position="58"/>
    </location>
</feature>
<protein>
    <submittedName>
        <fullName evidence="2">Uncharacterized protein</fullName>
    </submittedName>
</protein>
<dbReference type="AlphaFoldDB" id="A0A8J8NC91"/>
<accession>A0A8J8NC91</accession>
<feature type="region of interest" description="Disordered" evidence="1">
    <location>
        <begin position="48"/>
        <end position="67"/>
    </location>
</feature>